<feature type="non-terminal residue" evidence="6">
    <location>
        <position position="1094"/>
    </location>
</feature>
<dbReference type="STRING" id="136037.A0A067QUE2"/>
<evidence type="ECO:0000256" key="4">
    <source>
        <dbReference type="SAM" id="MobiDB-lite"/>
    </source>
</evidence>
<dbReference type="Proteomes" id="UP000027135">
    <property type="component" value="Unassembled WGS sequence"/>
</dbReference>
<reference evidence="6 7" key="1">
    <citation type="journal article" date="2014" name="Nat. Commun.">
        <title>Molecular traces of alternative social organization in a termite genome.</title>
        <authorList>
            <person name="Terrapon N."/>
            <person name="Li C."/>
            <person name="Robertson H.M."/>
            <person name="Ji L."/>
            <person name="Meng X."/>
            <person name="Booth W."/>
            <person name="Chen Z."/>
            <person name="Childers C.P."/>
            <person name="Glastad K.M."/>
            <person name="Gokhale K."/>
            <person name="Gowin J."/>
            <person name="Gronenberg W."/>
            <person name="Hermansen R.A."/>
            <person name="Hu H."/>
            <person name="Hunt B.G."/>
            <person name="Huylmans A.K."/>
            <person name="Khalil S.M."/>
            <person name="Mitchell R.D."/>
            <person name="Munoz-Torres M.C."/>
            <person name="Mustard J.A."/>
            <person name="Pan H."/>
            <person name="Reese J.T."/>
            <person name="Scharf M.E."/>
            <person name="Sun F."/>
            <person name="Vogel H."/>
            <person name="Xiao J."/>
            <person name="Yang W."/>
            <person name="Yang Z."/>
            <person name="Yang Z."/>
            <person name="Zhou J."/>
            <person name="Zhu J."/>
            <person name="Brent C.S."/>
            <person name="Elsik C.G."/>
            <person name="Goodisman M.A."/>
            <person name="Liberles D.A."/>
            <person name="Roe R.M."/>
            <person name="Vargo E.L."/>
            <person name="Vilcinskas A."/>
            <person name="Wang J."/>
            <person name="Bornberg-Bauer E."/>
            <person name="Korb J."/>
            <person name="Zhang G."/>
            <person name="Liebig J."/>
        </authorList>
    </citation>
    <scope>NUCLEOTIDE SEQUENCE [LARGE SCALE GENOMIC DNA]</scope>
    <source>
        <tissue evidence="6">Whole organism</tissue>
    </source>
</reference>
<keyword evidence="7" id="KW-1185">Reference proteome</keyword>
<name>A0A067QUE2_ZOONE</name>
<gene>
    <name evidence="6" type="ORF">L798_02563</name>
</gene>
<dbReference type="InterPro" id="IPR015668">
    <property type="entry name" value="Bcl-9/Bcl-9l"/>
</dbReference>
<dbReference type="InParanoid" id="A0A067QUE2"/>
<dbReference type="GO" id="GO:0060070">
    <property type="term" value="P:canonical Wnt signaling pathway"/>
    <property type="evidence" value="ECO:0007669"/>
    <property type="project" value="InterPro"/>
</dbReference>
<feature type="compositionally biased region" description="Polar residues" evidence="4">
    <location>
        <begin position="593"/>
        <end position="609"/>
    </location>
</feature>
<dbReference type="GO" id="GO:1990907">
    <property type="term" value="C:beta-catenin-TCF complex"/>
    <property type="evidence" value="ECO:0007669"/>
    <property type="project" value="TreeGrafter"/>
</dbReference>
<evidence type="ECO:0000256" key="3">
    <source>
        <dbReference type="ARBA" id="ARBA00023242"/>
    </source>
</evidence>
<dbReference type="OMA" id="NMMAEQP"/>
<accession>A0A067QUE2</accession>
<sequence>MSLSSTGPPPNGVQPLPSNVINKQPGTMEAQYMQQQSQIFVFSTTLANKSAEAVLQGQFPSIIAYHCAQPGTKKYLEVLCMQLYFISQKHPLKMTQFSRQNPAQWLNSLAQMKQKAGPGVLKGLNPGAVQGDMGANPNSGGGMGMWNQVSRRAWQYSMTPGTGPLKTPGIDSPCMMPGSPSANAMMSSGMGHHSPSVPTSNPAMMAGGAPDMAGSPISGVPQPTLTGVKVPDENLTPQQRQHREEQLATLRKMQQMLFPEHQSPIPEGGLMTQKGIIMGGLGGPGQITPTSVAAQIEWQKLQHQFYEERKKKGPSGLVMGGSGGSGPRVQGPPPPYHQTTRSASVPNAMPSPNPGSPSNPTSNLSLPSPRAASGLNSPADASRQQFPMGGNGNGNGGSSTRLVGSGPSPTGTHSTSLESPTASRPLNLSNPSTPVSTHLSPSAARKELSSDFPSLTSGSAIDGMYCRTLQSMAHQNQQQPNQSNKEPNLMPVPSPQQIQYLNTFDGQELTIQKQPNTSLKDTSIRSPTLPPPNLDSNLQTSNSDLPGARISGPGTPLTPTSMEVGSRYPPTTGEMGRFPIPSPHTPGAPCTAESKSQPQRFPGPNSQNQVMDPLIKAPTTEVGSRFLSSSPQMVDGMGPPRLPAVGPASTSPAVTNPTQNFMQQTTPTMGGMKVASHFLEVSPSGNTSSAIDVSPTGSGSFPCMRSENVPLNPNGNSGIPCNGKSAHFDPITSMAQMSQQLTSSAVNSPGGQNPGLQDGQTSGGGVMNAMVQGPGSQSGPANFVSLPPHSYSPNGGMVQCSGSVNTTPSMNQPIMHANSSASPKPGNMIMGLGPGRGSSPYTSSPIPQRMIGRPPGPNPYSGTNVQVKASAPNTIQYLPAKPQTGSSGPRGPPSLEFLQRFTSPLSNLDTKVPTHNLQYFPTSGQPNSARTNCGVGGHMGGLNGPVIGSNVSLVGMNLPMSGGMVMGPGGPGVGMTPMRGSLRPGGMMRMQQMGGGVFGLPSSPGQPVGEQIFGGGQNQNMPGNAQNTQMFVPGPKSSPMGLGGTPDASQPLPPSMGQANNFKNSPFIGPTTADPNYAQQFHNFQQQLYATNTR</sequence>
<feature type="compositionally biased region" description="Low complexity" evidence="4">
    <location>
        <begin position="358"/>
        <end position="369"/>
    </location>
</feature>
<feature type="region of interest" description="Disordered" evidence="4">
    <location>
        <begin position="472"/>
        <end position="494"/>
    </location>
</feature>
<feature type="region of interest" description="Disordered" evidence="4">
    <location>
        <begin position="310"/>
        <end position="455"/>
    </location>
</feature>
<dbReference type="InterPro" id="IPR013083">
    <property type="entry name" value="Znf_RING/FYVE/PHD"/>
</dbReference>
<dbReference type="eggNOG" id="ENOG502QYJW">
    <property type="taxonomic scope" value="Eukaryota"/>
</dbReference>
<evidence type="ECO:0000313" key="7">
    <source>
        <dbReference type="Proteomes" id="UP000027135"/>
    </source>
</evidence>
<dbReference type="PANTHER" id="PTHR15185:SF6">
    <property type="entry name" value="B-CELL LYMPHOMA 9 BETA-CATENIN BINDING DOMAIN-CONTAINING PROTEIN"/>
    <property type="match status" value="1"/>
</dbReference>
<dbReference type="Pfam" id="PF11502">
    <property type="entry name" value="BCL9"/>
    <property type="match status" value="1"/>
</dbReference>
<keyword evidence="3" id="KW-0539">Nucleus</keyword>
<feature type="compositionally biased region" description="Polar residues" evidence="4">
    <location>
        <begin position="514"/>
        <end position="526"/>
    </location>
</feature>
<organism evidence="6 7">
    <name type="scientific">Zootermopsis nevadensis</name>
    <name type="common">Dampwood termite</name>
    <dbReference type="NCBI Taxonomy" id="136037"/>
    <lineage>
        <taxon>Eukaryota</taxon>
        <taxon>Metazoa</taxon>
        <taxon>Ecdysozoa</taxon>
        <taxon>Arthropoda</taxon>
        <taxon>Hexapoda</taxon>
        <taxon>Insecta</taxon>
        <taxon>Pterygota</taxon>
        <taxon>Neoptera</taxon>
        <taxon>Polyneoptera</taxon>
        <taxon>Dictyoptera</taxon>
        <taxon>Blattodea</taxon>
        <taxon>Blattoidea</taxon>
        <taxon>Termitoidae</taxon>
        <taxon>Termopsidae</taxon>
        <taxon>Zootermopsis</taxon>
    </lineage>
</organism>
<evidence type="ECO:0000256" key="2">
    <source>
        <dbReference type="ARBA" id="ARBA00009200"/>
    </source>
</evidence>
<feature type="compositionally biased region" description="Polar residues" evidence="4">
    <location>
        <begin position="472"/>
        <end position="486"/>
    </location>
</feature>
<evidence type="ECO:0000259" key="5">
    <source>
        <dbReference type="Pfam" id="PF11502"/>
    </source>
</evidence>
<feature type="compositionally biased region" description="Low complexity" evidence="4">
    <location>
        <begin position="404"/>
        <end position="416"/>
    </location>
</feature>
<evidence type="ECO:0000256" key="1">
    <source>
        <dbReference type="ARBA" id="ARBA00004123"/>
    </source>
</evidence>
<dbReference type="Gene3D" id="3.30.40.10">
    <property type="entry name" value="Zinc/RING finger domain, C3HC4 (zinc finger)"/>
    <property type="match status" value="1"/>
</dbReference>
<feature type="compositionally biased region" description="Polar residues" evidence="4">
    <location>
        <begin position="417"/>
        <end position="440"/>
    </location>
</feature>
<feature type="compositionally biased region" description="Polar residues" evidence="4">
    <location>
        <begin position="534"/>
        <end position="544"/>
    </location>
</feature>
<dbReference type="InterPro" id="IPR024670">
    <property type="entry name" value="BCL9_beta-catenin-bd_dom"/>
</dbReference>
<dbReference type="PANTHER" id="PTHR15185">
    <property type="entry name" value="BCL9"/>
    <property type="match status" value="1"/>
</dbReference>
<proteinExistence type="inferred from homology"/>
<comment type="subcellular location">
    <subcellularLocation>
        <location evidence="1">Nucleus</location>
    </subcellularLocation>
</comment>
<dbReference type="EMBL" id="KK853412">
    <property type="protein sequence ID" value="KDR07779.1"/>
    <property type="molecule type" value="Genomic_DNA"/>
</dbReference>
<dbReference type="GO" id="GO:0045944">
    <property type="term" value="P:positive regulation of transcription by RNA polymerase II"/>
    <property type="evidence" value="ECO:0007669"/>
    <property type="project" value="TreeGrafter"/>
</dbReference>
<dbReference type="GO" id="GO:0008013">
    <property type="term" value="F:beta-catenin binding"/>
    <property type="evidence" value="ECO:0007669"/>
    <property type="project" value="InterPro"/>
</dbReference>
<feature type="domain" description="B-cell lymphoma 9 beta-catenin binding" evidence="5">
    <location>
        <begin position="234"/>
        <end position="263"/>
    </location>
</feature>
<protein>
    <submittedName>
        <fullName evidence="6">BCL9-like protein</fullName>
    </submittedName>
</protein>
<dbReference type="AlphaFoldDB" id="A0A067QUE2"/>
<evidence type="ECO:0000313" key="6">
    <source>
        <dbReference type="EMBL" id="KDR07779.1"/>
    </source>
</evidence>
<comment type="similarity">
    <text evidence="2">Belongs to the BCL9 family.</text>
</comment>
<feature type="region of interest" description="Disordered" evidence="4">
    <location>
        <begin position="1"/>
        <end position="21"/>
    </location>
</feature>
<feature type="region of interest" description="Disordered" evidence="4">
    <location>
        <begin position="1036"/>
        <end position="1055"/>
    </location>
</feature>
<feature type="region of interest" description="Disordered" evidence="4">
    <location>
        <begin position="514"/>
        <end position="609"/>
    </location>
</feature>
<dbReference type="FunCoup" id="A0A067QUE2">
    <property type="interactions" value="165"/>
</dbReference>
<dbReference type="GO" id="GO:0003713">
    <property type="term" value="F:transcription coactivator activity"/>
    <property type="evidence" value="ECO:0007669"/>
    <property type="project" value="InterPro"/>
</dbReference>